<name>A0A090GK45_MESPL</name>
<accession>A0A090GK45</accession>
<feature type="region of interest" description="Disordered" evidence="1">
    <location>
        <begin position="1"/>
        <end position="22"/>
    </location>
</feature>
<gene>
    <name evidence="2" type="ORF">MPLDJ20_190136</name>
</gene>
<sequence length="22" mass="2451">MPPDNILSGGCGETIDRQRFFP</sequence>
<organism evidence="2 3">
    <name type="scientific">Mesorhizobium plurifarium</name>
    <dbReference type="NCBI Taxonomy" id="69974"/>
    <lineage>
        <taxon>Bacteria</taxon>
        <taxon>Pseudomonadati</taxon>
        <taxon>Pseudomonadota</taxon>
        <taxon>Alphaproteobacteria</taxon>
        <taxon>Hyphomicrobiales</taxon>
        <taxon>Phyllobacteriaceae</taxon>
        <taxon>Mesorhizobium</taxon>
    </lineage>
</organism>
<evidence type="ECO:0000256" key="1">
    <source>
        <dbReference type="SAM" id="MobiDB-lite"/>
    </source>
</evidence>
<dbReference type="AlphaFoldDB" id="A0A090GK45"/>
<proteinExistence type="predicted"/>
<protein>
    <submittedName>
        <fullName evidence="2">Uncharacterized protein</fullName>
    </submittedName>
</protein>
<dbReference type="Proteomes" id="UP000046373">
    <property type="component" value="Unassembled WGS sequence"/>
</dbReference>
<evidence type="ECO:0000313" key="3">
    <source>
        <dbReference type="Proteomes" id="UP000046373"/>
    </source>
</evidence>
<evidence type="ECO:0000313" key="2">
    <source>
        <dbReference type="EMBL" id="CDX34786.1"/>
    </source>
</evidence>
<dbReference type="EMBL" id="CCNB01000011">
    <property type="protein sequence ID" value="CDX34786.1"/>
    <property type="molecule type" value="Genomic_DNA"/>
</dbReference>
<reference evidence="2 3" key="1">
    <citation type="submission" date="2014-08" db="EMBL/GenBank/DDBJ databases">
        <authorList>
            <person name="Moulin Lionel"/>
        </authorList>
    </citation>
    <scope>NUCLEOTIDE SEQUENCE [LARGE SCALE GENOMIC DNA]</scope>
</reference>